<reference evidence="1" key="1">
    <citation type="submission" date="2020-05" db="EMBL/GenBank/DDBJ databases">
        <title>Large-scale comparative analyses of tick genomes elucidate their genetic diversity and vector capacities.</title>
        <authorList>
            <person name="Jia N."/>
            <person name="Wang J."/>
            <person name="Shi W."/>
            <person name="Du L."/>
            <person name="Sun Y."/>
            <person name="Zhan W."/>
            <person name="Jiang J."/>
            <person name="Wang Q."/>
            <person name="Zhang B."/>
            <person name="Ji P."/>
            <person name="Sakyi L.B."/>
            <person name="Cui X."/>
            <person name="Yuan T."/>
            <person name="Jiang B."/>
            <person name="Yang W."/>
            <person name="Lam T.T.-Y."/>
            <person name="Chang Q."/>
            <person name="Ding S."/>
            <person name="Wang X."/>
            <person name="Zhu J."/>
            <person name="Ruan X."/>
            <person name="Zhao L."/>
            <person name="Wei J."/>
            <person name="Que T."/>
            <person name="Du C."/>
            <person name="Cheng J."/>
            <person name="Dai P."/>
            <person name="Han X."/>
            <person name="Huang E."/>
            <person name="Gao Y."/>
            <person name="Liu J."/>
            <person name="Shao H."/>
            <person name="Ye R."/>
            <person name="Li L."/>
            <person name="Wei W."/>
            <person name="Wang X."/>
            <person name="Wang C."/>
            <person name="Yang T."/>
            <person name="Huo Q."/>
            <person name="Li W."/>
            <person name="Guo W."/>
            <person name="Chen H."/>
            <person name="Zhou L."/>
            <person name="Ni X."/>
            <person name="Tian J."/>
            <person name="Zhou Y."/>
            <person name="Sheng Y."/>
            <person name="Liu T."/>
            <person name="Pan Y."/>
            <person name="Xia L."/>
            <person name="Li J."/>
            <person name="Zhao F."/>
            <person name="Cao W."/>
        </authorList>
    </citation>
    <scope>NUCLEOTIDE SEQUENCE</scope>
    <source>
        <strain evidence="1">Dsil-2018</strain>
    </source>
</reference>
<dbReference type="Proteomes" id="UP000821865">
    <property type="component" value="Chromosome 5"/>
</dbReference>
<accession>A0ACB8CR34</accession>
<evidence type="ECO:0000313" key="1">
    <source>
        <dbReference type="EMBL" id="KAH7949473.1"/>
    </source>
</evidence>
<organism evidence="1 2">
    <name type="scientific">Dermacentor silvarum</name>
    <name type="common">Tick</name>
    <dbReference type="NCBI Taxonomy" id="543639"/>
    <lineage>
        <taxon>Eukaryota</taxon>
        <taxon>Metazoa</taxon>
        <taxon>Ecdysozoa</taxon>
        <taxon>Arthropoda</taxon>
        <taxon>Chelicerata</taxon>
        <taxon>Arachnida</taxon>
        <taxon>Acari</taxon>
        <taxon>Parasitiformes</taxon>
        <taxon>Ixodida</taxon>
        <taxon>Ixodoidea</taxon>
        <taxon>Ixodidae</taxon>
        <taxon>Rhipicephalinae</taxon>
        <taxon>Dermacentor</taxon>
    </lineage>
</organism>
<sequence>MTYALRIASRRRRGGVASSKPRHSVAKSGSHSRQRKRATVTSSKRRHGAKHPPTGQGLARKTSRRVESLEREESRNVPQARRRRRRKPLRHIGGFKPPADLPAALRKEFTATALKGVVERFAQCSSEKLPLVKLLGKELATNLATVILGKNSPWLGLIDDTAGSPKLKALDDLSSQWSVLNVGKDVQQQLNIFTQFQINVAEFKQLATADTIKQAEQDLEKAGMVEGKSIDTYVRENVAKWDSMHSGLQGSVDKVVAIAEKAKAGLSSDLLQFFEHAKEQASASTTESAQHFPTLDCCVGNTLYARLLA</sequence>
<gene>
    <name evidence="1" type="ORF">HPB49_011111</name>
</gene>
<keyword evidence="2" id="KW-1185">Reference proteome</keyword>
<proteinExistence type="predicted"/>
<comment type="caution">
    <text evidence="1">The sequence shown here is derived from an EMBL/GenBank/DDBJ whole genome shotgun (WGS) entry which is preliminary data.</text>
</comment>
<name>A0ACB8CR34_DERSI</name>
<protein>
    <submittedName>
        <fullName evidence="1">Uncharacterized protein</fullName>
    </submittedName>
</protein>
<evidence type="ECO:0000313" key="2">
    <source>
        <dbReference type="Proteomes" id="UP000821865"/>
    </source>
</evidence>
<dbReference type="EMBL" id="CM023474">
    <property type="protein sequence ID" value="KAH7949473.1"/>
    <property type="molecule type" value="Genomic_DNA"/>
</dbReference>